<dbReference type="GeneID" id="81361298"/>
<keyword evidence="3" id="KW-1185">Reference proteome</keyword>
<dbReference type="GO" id="GO:0008483">
    <property type="term" value="F:transaminase activity"/>
    <property type="evidence" value="ECO:0007669"/>
    <property type="project" value="TreeGrafter"/>
</dbReference>
<dbReference type="InterPro" id="IPR015424">
    <property type="entry name" value="PyrdxlP-dep_Trfase"/>
</dbReference>
<comment type="caution">
    <text evidence="2">The sequence shown here is derived from an EMBL/GenBank/DDBJ whole genome shotgun (WGS) entry which is preliminary data.</text>
</comment>
<reference evidence="2" key="1">
    <citation type="submission" date="2022-11" db="EMBL/GenBank/DDBJ databases">
        <authorList>
            <person name="Petersen C."/>
        </authorList>
    </citation>
    <scope>NUCLEOTIDE SEQUENCE</scope>
    <source>
        <strain evidence="2">IBT 30761</strain>
    </source>
</reference>
<dbReference type="OrthoDB" id="7042322at2759"/>
<dbReference type="InterPro" id="IPR050478">
    <property type="entry name" value="Ethylene_sulfur-biosynth"/>
</dbReference>
<evidence type="ECO:0000256" key="1">
    <source>
        <dbReference type="ARBA" id="ARBA00022898"/>
    </source>
</evidence>
<proteinExistence type="predicted"/>
<accession>A0A9W9ENH2</accession>
<sequence length="145" mass="17024">MLEDQEWTSTFLQRKKKLMIECYNTATDFLFKHGILLYDMNAGLFIWVDLRHLLVSKSSVRNSDYDTLRVMAVDSQRHQQIELKISDICMKNGVMIAPGHVYRAEEYGWFRITFTVGREALDEGLKRLLKSIEEIEAVSDGWKWT</sequence>
<dbReference type="RefSeq" id="XP_056469735.1">
    <property type="nucleotide sequence ID" value="XM_056622319.1"/>
</dbReference>
<evidence type="ECO:0008006" key="4">
    <source>
        <dbReference type="Google" id="ProtNLM"/>
    </source>
</evidence>
<dbReference type="AlphaFoldDB" id="A0A9W9ENH2"/>
<organism evidence="2 3">
    <name type="scientific">Penicillium argentinense</name>
    <dbReference type="NCBI Taxonomy" id="1131581"/>
    <lineage>
        <taxon>Eukaryota</taxon>
        <taxon>Fungi</taxon>
        <taxon>Dikarya</taxon>
        <taxon>Ascomycota</taxon>
        <taxon>Pezizomycotina</taxon>
        <taxon>Eurotiomycetes</taxon>
        <taxon>Eurotiomycetidae</taxon>
        <taxon>Eurotiales</taxon>
        <taxon>Aspergillaceae</taxon>
        <taxon>Penicillium</taxon>
    </lineage>
</organism>
<evidence type="ECO:0000313" key="3">
    <source>
        <dbReference type="Proteomes" id="UP001149074"/>
    </source>
</evidence>
<evidence type="ECO:0000313" key="2">
    <source>
        <dbReference type="EMBL" id="KAJ5085057.1"/>
    </source>
</evidence>
<dbReference type="SUPFAM" id="SSF53383">
    <property type="entry name" value="PLP-dependent transferases"/>
    <property type="match status" value="1"/>
</dbReference>
<dbReference type="Gene3D" id="3.90.1150.10">
    <property type="entry name" value="Aspartate Aminotransferase, domain 1"/>
    <property type="match status" value="1"/>
</dbReference>
<protein>
    <recommendedName>
        <fullName evidence="4">Aminotransferase class I/classII domain-containing protein</fullName>
    </recommendedName>
</protein>
<reference evidence="2" key="2">
    <citation type="journal article" date="2023" name="IMA Fungus">
        <title>Comparative genomic study of the Penicillium genus elucidates a diverse pangenome and 15 lateral gene transfer events.</title>
        <authorList>
            <person name="Petersen C."/>
            <person name="Sorensen T."/>
            <person name="Nielsen M.R."/>
            <person name="Sondergaard T.E."/>
            <person name="Sorensen J.L."/>
            <person name="Fitzpatrick D.A."/>
            <person name="Frisvad J.C."/>
            <person name="Nielsen K.L."/>
        </authorList>
    </citation>
    <scope>NUCLEOTIDE SEQUENCE</scope>
    <source>
        <strain evidence="2">IBT 30761</strain>
    </source>
</reference>
<dbReference type="Proteomes" id="UP001149074">
    <property type="component" value="Unassembled WGS sequence"/>
</dbReference>
<keyword evidence="1" id="KW-0663">Pyridoxal phosphate</keyword>
<gene>
    <name evidence="2" type="ORF">N7532_009828</name>
</gene>
<dbReference type="InterPro" id="IPR015422">
    <property type="entry name" value="PyrdxlP-dep_Trfase_small"/>
</dbReference>
<dbReference type="PANTHER" id="PTHR43795:SF39">
    <property type="entry name" value="AMINOTRANSFERASE CLASS I_CLASSII DOMAIN-CONTAINING PROTEIN"/>
    <property type="match status" value="1"/>
</dbReference>
<name>A0A9W9ENH2_9EURO</name>
<dbReference type="PANTHER" id="PTHR43795">
    <property type="entry name" value="BIFUNCTIONAL ASPARTATE AMINOTRANSFERASE AND GLUTAMATE/ASPARTATE-PREPHENATE AMINOTRANSFERASE-RELATED"/>
    <property type="match status" value="1"/>
</dbReference>
<dbReference type="GO" id="GO:0006520">
    <property type="term" value="P:amino acid metabolic process"/>
    <property type="evidence" value="ECO:0007669"/>
    <property type="project" value="TreeGrafter"/>
</dbReference>
<dbReference type="EMBL" id="JAPQKI010000010">
    <property type="protein sequence ID" value="KAJ5085057.1"/>
    <property type="molecule type" value="Genomic_DNA"/>
</dbReference>